<dbReference type="Proteomes" id="UP000665020">
    <property type="component" value="Chromosome"/>
</dbReference>
<dbReference type="Gene3D" id="3.40.50.2300">
    <property type="match status" value="1"/>
</dbReference>
<sequence length="126" mass="14061">MSKFILIVDDSKTVRASVTYTLKKAGYQLEQAVNGQEAINLLKTMVSDGKRPAMIITDVNMPVMDGLTFIKEIKKDKKAKFIPVIVLTTESQQELKLAGKKAGAAGWLVKPFKPEQLEQLAHKFIR</sequence>
<evidence type="ECO:0000313" key="6">
    <source>
        <dbReference type="EMBL" id="QTL99529.1"/>
    </source>
</evidence>
<evidence type="ECO:0000256" key="3">
    <source>
        <dbReference type="ARBA" id="ARBA00024867"/>
    </source>
</evidence>
<dbReference type="AlphaFoldDB" id="A0A8A7KIW3"/>
<dbReference type="KEGG" id="ifn:GM661_17020"/>
<evidence type="ECO:0000313" key="7">
    <source>
        <dbReference type="Proteomes" id="UP000665020"/>
    </source>
</evidence>
<keyword evidence="2 4" id="KW-0597">Phosphoprotein</keyword>
<dbReference type="PANTHER" id="PTHR44591:SF25">
    <property type="entry name" value="CHEMOTAXIS TWO-COMPONENT RESPONSE REGULATOR"/>
    <property type="match status" value="1"/>
</dbReference>
<dbReference type="SMART" id="SM00448">
    <property type="entry name" value="REC"/>
    <property type="match status" value="1"/>
</dbReference>
<feature type="domain" description="Response regulatory" evidence="5">
    <location>
        <begin position="4"/>
        <end position="125"/>
    </location>
</feature>
<dbReference type="EMBL" id="CP046640">
    <property type="protein sequence ID" value="QTL99529.1"/>
    <property type="molecule type" value="Genomic_DNA"/>
</dbReference>
<dbReference type="PROSITE" id="PS50110">
    <property type="entry name" value="RESPONSE_REGULATORY"/>
    <property type="match status" value="1"/>
</dbReference>
<gene>
    <name evidence="6" type="ORF">GM661_17020</name>
</gene>
<dbReference type="SUPFAM" id="SSF52172">
    <property type="entry name" value="CheY-like"/>
    <property type="match status" value="1"/>
</dbReference>
<comment type="function">
    <text evidence="3">May play the central regulatory role in sporulation. It may be an element of the effector pathway responsible for the activation of sporulation genes in response to nutritional stress. Spo0A may act in concert with spo0H (a sigma factor) to control the expression of some genes that are critical to the sporulation process.</text>
</comment>
<evidence type="ECO:0000256" key="1">
    <source>
        <dbReference type="ARBA" id="ARBA00018672"/>
    </source>
</evidence>
<dbReference type="RefSeq" id="WP_230867867.1">
    <property type="nucleotide sequence ID" value="NZ_CP046640.1"/>
</dbReference>
<evidence type="ECO:0000256" key="2">
    <source>
        <dbReference type="ARBA" id="ARBA00022553"/>
    </source>
</evidence>
<dbReference type="GO" id="GO:0000160">
    <property type="term" value="P:phosphorelay signal transduction system"/>
    <property type="evidence" value="ECO:0007669"/>
    <property type="project" value="InterPro"/>
</dbReference>
<evidence type="ECO:0000256" key="4">
    <source>
        <dbReference type="PROSITE-ProRule" id="PRU00169"/>
    </source>
</evidence>
<reference evidence="6" key="1">
    <citation type="submission" date="2019-12" db="EMBL/GenBank/DDBJ databases">
        <authorList>
            <person name="zhang j."/>
            <person name="sun C.M."/>
        </authorList>
    </citation>
    <scope>NUCLEOTIDE SEQUENCE</scope>
    <source>
        <strain evidence="6">NS-1</strain>
    </source>
</reference>
<accession>A0A8A7KIW3</accession>
<dbReference type="InterPro" id="IPR011006">
    <property type="entry name" value="CheY-like_superfamily"/>
</dbReference>
<protein>
    <recommendedName>
        <fullName evidence="1">Stage 0 sporulation protein A homolog</fullName>
    </recommendedName>
</protein>
<proteinExistence type="predicted"/>
<organism evidence="6 7">
    <name type="scientific">Iocasia fonsfrigidae</name>
    <dbReference type="NCBI Taxonomy" id="2682810"/>
    <lineage>
        <taxon>Bacteria</taxon>
        <taxon>Bacillati</taxon>
        <taxon>Bacillota</taxon>
        <taxon>Clostridia</taxon>
        <taxon>Halanaerobiales</taxon>
        <taxon>Halanaerobiaceae</taxon>
        <taxon>Iocasia</taxon>
    </lineage>
</organism>
<name>A0A8A7KIW3_9FIRM</name>
<dbReference type="PANTHER" id="PTHR44591">
    <property type="entry name" value="STRESS RESPONSE REGULATOR PROTEIN 1"/>
    <property type="match status" value="1"/>
</dbReference>
<feature type="modified residue" description="4-aspartylphosphate" evidence="4">
    <location>
        <position position="58"/>
    </location>
</feature>
<dbReference type="Pfam" id="PF00072">
    <property type="entry name" value="Response_reg"/>
    <property type="match status" value="1"/>
</dbReference>
<dbReference type="InterPro" id="IPR050595">
    <property type="entry name" value="Bact_response_regulator"/>
</dbReference>
<evidence type="ECO:0000259" key="5">
    <source>
        <dbReference type="PROSITE" id="PS50110"/>
    </source>
</evidence>
<dbReference type="InterPro" id="IPR001789">
    <property type="entry name" value="Sig_transdc_resp-reg_receiver"/>
</dbReference>
<keyword evidence="7" id="KW-1185">Reference proteome</keyword>